<evidence type="ECO:0000313" key="2">
    <source>
        <dbReference type="Proteomes" id="UP000677918"/>
    </source>
</evidence>
<name>A0A8J4H738_9BACL</name>
<keyword evidence="2" id="KW-1185">Reference proteome</keyword>
<evidence type="ECO:0000313" key="1">
    <source>
        <dbReference type="EMBL" id="GIQ70962.1"/>
    </source>
</evidence>
<gene>
    <name evidence="1" type="ORF">XYCOK13_37860</name>
</gene>
<dbReference type="EMBL" id="BOVK01000064">
    <property type="protein sequence ID" value="GIQ70962.1"/>
    <property type="molecule type" value="Genomic_DNA"/>
</dbReference>
<organism evidence="1 2">
    <name type="scientific">Xylanibacillus composti</name>
    <dbReference type="NCBI Taxonomy" id="1572762"/>
    <lineage>
        <taxon>Bacteria</taxon>
        <taxon>Bacillati</taxon>
        <taxon>Bacillota</taxon>
        <taxon>Bacilli</taxon>
        <taxon>Bacillales</taxon>
        <taxon>Paenibacillaceae</taxon>
        <taxon>Xylanibacillus</taxon>
    </lineage>
</organism>
<sequence length="59" mass="6540">MEQVLQTIGPSVHDGLSEAMYRGVPQAMTRTSAISYLMGAGYSREAAQQFARAWEQQFS</sequence>
<comment type="caution">
    <text evidence="1">The sequence shown here is derived from an EMBL/GenBank/DDBJ whole genome shotgun (WGS) entry which is preliminary data.</text>
</comment>
<protein>
    <submittedName>
        <fullName evidence="1">Uncharacterized protein</fullName>
    </submittedName>
</protein>
<accession>A0A8J4H738</accession>
<reference evidence="1" key="1">
    <citation type="submission" date="2021-04" db="EMBL/GenBank/DDBJ databases">
        <title>Draft genome sequence of Xylanibacillus composti strain K13.</title>
        <authorList>
            <person name="Uke A."/>
            <person name="Chhe C."/>
            <person name="Baramee S."/>
            <person name="Kosugi A."/>
        </authorList>
    </citation>
    <scope>NUCLEOTIDE SEQUENCE</scope>
    <source>
        <strain evidence="1">K13</strain>
    </source>
</reference>
<proteinExistence type="predicted"/>
<dbReference type="Proteomes" id="UP000677918">
    <property type="component" value="Unassembled WGS sequence"/>
</dbReference>
<dbReference type="AlphaFoldDB" id="A0A8J4H738"/>